<dbReference type="PANTHER" id="PTHR45663:SF11">
    <property type="entry name" value="GEO12009P1"/>
    <property type="match status" value="1"/>
</dbReference>
<evidence type="ECO:0000256" key="5">
    <source>
        <dbReference type="ARBA" id="ARBA00023157"/>
    </source>
</evidence>
<name>A0A7K0DS05_9NOCA</name>
<dbReference type="AlphaFoldDB" id="A0A7K0DS05"/>
<reference evidence="12 13" key="1">
    <citation type="submission" date="2019-10" db="EMBL/GenBank/DDBJ databases">
        <title>Nocardia macrotermitis sp. nov. and Nocardia aurantia sp. nov., isolated from the gut of fungus growing-termite Macrotermes natalensis.</title>
        <authorList>
            <person name="Benndorf R."/>
            <person name="Schwitalla J."/>
            <person name="Martin K."/>
            <person name="De Beer W."/>
            <person name="Kaster A.-K."/>
            <person name="Vollmers J."/>
            <person name="Poulsen M."/>
            <person name="Beemelmanns C."/>
        </authorList>
    </citation>
    <scope>NUCLEOTIDE SEQUENCE [LARGE SCALE GENOMIC DNA]</scope>
    <source>
        <strain evidence="12 13">RB56</strain>
    </source>
</reference>
<dbReference type="NCBIfam" id="TIGR01068">
    <property type="entry name" value="thioredoxin"/>
    <property type="match status" value="1"/>
</dbReference>
<evidence type="ECO:0000256" key="10">
    <source>
        <dbReference type="PIRSR" id="PIRSR000077-4"/>
    </source>
</evidence>
<dbReference type="InterPro" id="IPR013766">
    <property type="entry name" value="Thioredoxin_domain"/>
</dbReference>
<proteinExistence type="inferred from homology"/>
<evidence type="ECO:0000313" key="13">
    <source>
        <dbReference type="Proteomes" id="UP000431401"/>
    </source>
</evidence>
<comment type="function">
    <text evidence="1">Participates in various redox reactions through the reversible oxidation of its active center dithiol to a disulfide and catalyzes dithiol-disulfide exchange reactions.</text>
</comment>
<dbReference type="GO" id="GO:0045454">
    <property type="term" value="P:cell redox homeostasis"/>
    <property type="evidence" value="ECO:0007669"/>
    <property type="project" value="TreeGrafter"/>
</dbReference>
<evidence type="ECO:0000256" key="6">
    <source>
        <dbReference type="ARBA" id="ARBA00023284"/>
    </source>
</evidence>
<dbReference type="Pfam" id="PF00085">
    <property type="entry name" value="Thioredoxin"/>
    <property type="match status" value="1"/>
</dbReference>
<keyword evidence="13" id="KW-1185">Reference proteome</keyword>
<dbReference type="FunFam" id="3.40.30.10:FF:000001">
    <property type="entry name" value="Thioredoxin"/>
    <property type="match status" value="1"/>
</dbReference>
<dbReference type="PRINTS" id="PR00421">
    <property type="entry name" value="THIOREDOXIN"/>
</dbReference>
<dbReference type="GO" id="GO:0015035">
    <property type="term" value="F:protein-disulfide reductase activity"/>
    <property type="evidence" value="ECO:0007669"/>
    <property type="project" value="UniProtKB-UniRule"/>
</dbReference>
<dbReference type="PANTHER" id="PTHR45663">
    <property type="entry name" value="GEO12009P1"/>
    <property type="match status" value="1"/>
</dbReference>
<dbReference type="InterPro" id="IPR036249">
    <property type="entry name" value="Thioredoxin-like_sf"/>
</dbReference>
<evidence type="ECO:0000256" key="7">
    <source>
        <dbReference type="NCBIfam" id="TIGR01068"/>
    </source>
</evidence>
<dbReference type="Gene3D" id="3.40.30.10">
    <property type="entry name" value="Glutaredoxin"/>
    <property type="match status" value="1"/>
</dbReference>
<accession>A0A7K0DS05</accession>
<keyword evidence="6 10" id="KW-0676">Redox-active center</keyword>
<feature type="domain" description="Thioredoxin" evidence="11">
    <location>
        <begin position="1"/>
        <end position="108"/>
    </location>
</feature>
<evidence type="ECO:0000256" key="8">
    <source>
        <dbReference type="PIRNR" id="PIRNR000077"/>
    </source>
</evidence>
<keyword evidence="3" id="KW-0813">Transport</keyword>
<dbReference type="GO" id="GO:0005829">
    <property type="term" value="C:cytosol"/>
    <property type="evidence" value="ECO:0007669"/>
    <property type="project" value="TreeGrafter"/>
</dbReference>
<dbReference type="OrthoDB" id="9790390at2"/>
<dbReference type="InterPro" id="IPR005746">
    <property type="entry name" value="Thioredoxin"/>
</dbReference>
<protein>
    <recommendedName>
        <fullName evidence="7 8">Thioredoxin</fullName>
    </recommendedName>
</protein>
<dbReference type="Proteomes" id="UP000431401">
    <property type="component" value="Unassembled WGS sequence"/>
</dbReference>
<evidence type="ECO:0000256" key="4">
    <source>
        <dbReference type="ARBA" id="ARBA00022982"/>
    </source>
</evidence>
<evidence type="ECO:0000256" key="2">
    <source>
        <dbReference type="ARBA" id="ARBA00008987"/>
    </source>
</evidence>
<evidence type="ECO:0000256" key="3">
    <source>
        <dbReference type="ARBA" id="ARBA00022448"/>
    </source>
</evidence>
<evidence type="ECO:0000256" key="1">
    <source>
        <dbReference type="ARBA" id="ARBA00003318"/>
    </source>
</evidence>
<evidence type="ECO:0000256" key="9">
    <source>
        <dbReference type="PIRSR" id="PIRSR000077-1"/>
    </source>
</evidence>
<sequence length="108" mass="11665">MSDKIAHVTEGSFEAEVLGSEAPVLVDFWAEWCPPCKAVAPILDEIAEEFDGRVTIAKVNVDENPSLPNQYGIQGIPTMLLFKKGEVAATRVGAAPKGHLVEFLESNI</sequence>
<dbReference type="InterPro" id="IPR017937">
    <property type="entry name" value="Thioredoxin_CS"/>
</dbReference>
<feature type="active site" description="Nucleophile" evidence="9">
    <location>
        <position position="33"/>
    </location>
</feature>
<feature type="site" description="Contributes to redox potential value" evidence="9">
    <location>
        <position position="34"/>
    </location>
</feature>
<dbReference type="PROSITE" id="PS00194">
    <property type="entry name" value="THIOREDOXIN_1"/>
    <property type="match status" value="1"/>
</dbReference>
<feature type="site" description="Contributes to redox potential value" evidence="9">
    <location>
        <position position="35"/>
    </location>
</feature>
<evidence type="ECO:0000313" key="12">
    <source>
        <dbReference type="EMBL" id="MQY27594.1"/>
    </source>
</evidence>
<dbReference type="NCBIfam" id="NF006898">
    <property type="entry name" value="PRK09381.1"/>
    <property type="match status" value="1"/>
</dbReference>
<evidence type="ECO:0000259" key="11">
    <source>
        <dbReference type="PROSITE" id="PS51352"/>
    </source>
</evidence>
<gene>
    <name evidence="12" type="primary">trxA_2</name>
    <name evidence="12" type="ORF">NRB56_31770</name>
</gene>
<dbReference type="CDD" id="cd02947">
    <property type="entry name" value="TRX_family"/>
    <property type="match status" value="1"/>
</dbReference>
<feature type="site" description="Deprotonates C-terminal active site Cys" evidence="9">
    <location>
        <position position="27"/>
    </location>
</feature>
<feature type="disulfide bond" description="Redox-active" evidence="10">
    <location>
        <begin position="33"/>
        <end position="36"/>
    </location>
</feature>
<keyword evidence="5 10" id="KW-1015">Disulfide bond</keyword>
<organism evidence="12 13">
    <name type="scientific">Nocardia aurantia</name>
    <dbReference type="NCBI Taxonomy" id="2585199"/>
    <lineage>
        <taxon>Bacteria</taxon>
        <taxon>Bacillati</taxon>
        <taxon>Actinomycetota</taxon>
        <taxon>Actinomycetes</taxon>
        <taxon>Mycobacteriales</taxon>
        <taxon>Nocardiaceae</taxon>
        <taxon>Nocardia</taxon>
    </lineage>
</organism>
<dbReference type="SUPFAM" id="SSF52833">
    <property type="entry name" value="Thioredoxin-like"/>
    <property type="match status" value="1"/>
</dbReference>
<comment type="similarity">
    <text evidence="2 8">Belongs to the thioredoxin family.</text>
</comment>
<dbReference type="PROSITE" id="PS51352">
    <property type="entry name" value="THIOREDOXIN_2"/>
    <property type="match status" value="1"/>
</dbReference>
<comment type="caution">
    <text evidence="12">The sequence shown here is derived from an EMBL/GenBank/DDBJ whole genome shotgun (WGS) entry which is preliminary data.</text>
</comment>
<keyword evidence="4" id="KW-0249">Electron transport</keyword>
<dbReference type="EMBL" id="WEGI01000006">
    <property type="protein sequence ID" value="MQY27594.1"/>
    <property type="molecule type" value="Genomic_DNA"/>
</dbReference>
<feature type="active site" description="Nucleophile" evidence="9">
    <location>
        <position position="36"/>
    </location>
</feature>
<dbReference type="PIRSF" id="PIRSF000077">
    <property type="entry name" value="Thioredoxin"/>
    <property type="match status" value="1"/>
</dbReference>